<dbReference type="PANTHER" id="PTHR15856">
    <property type="entry name" value="PHD FINGER PROTEIN 20-RELATED"/>
    <property type="match status" value="1"/>
</dbReference>
<feature type="domain" description="Tudor" evidence="4">
    <location>
        <begin position="64"/>
        <end position="120"/>
    </location>
</feature>
<dbReference type="Ensembl" id="ENSNMLT00000039370.1">
    <property type="protein sequence ID" value="ENSNMLP00000035348.1"/>
    <property type="gene ID" value="ENSNMLG00000021914.1"/>
</dbReference>
<dbReference type="GO" id="GO:0044545">
    <property type="term" value="C:NSL complex"/>
    <property type="evidence" value="ECO:0007669"/>
    <property type="project" value="TreeGrafter"/>
</dbReference>
<comment type="subcellular location">
    <subcellularLocation>
        <location evidence="1">Nucleus</location>
    </subcellularLocation>
</comment>
<proteinExistence type="predicted"/>
<reference evidence="5" key="2">
    <citation type="submission" date="2025-09" db="UniProtKB">
        <authorList>
            <consortium name="Ensembl"/>
        </authorList>
    </citation>
    <scope>IDENTIFICATION</scope>
</reference>
<dbReference type="Pfam" id="PF02820">
    <property type="entry name" value="MBT"/>
    <property type="match status" value="1"/>
</dbReference>
<accession>A0A8C6UMZ2</accession>
<dbReference type="SMART" id="SM00333">
    <property type="entry name" value="TUDOR"/>
    <property type="match status" value="1"/>
</dbReference>
<dbReference type="InterPro" id="IPR002999">
    <property type="entry name" value="Tudor"/>
</dbReference>
<dbReference type="CDD" id="cd20104">
    <property type="entry name" value="MBT_PHF20L1-like"/>
    <property type="match status" value="1"/>
</dbReference>
<sequence>MKTPSRTGESWYIANIEKIDYEDEKVLIHYRQWSHRYDEWFEWTSPYLRPVERVQLRRQGRHDDGFHINDKVLASWSDCRFYPAKVTSVNKDGSYTVKFYDGVVQTVKGIHVKPFIKEVTSSCPVHQS</sequence>
<dbReference type="Proteomes" id="UP000694523">
    <property type="component" value="Unplaced"/>
</dbReference>
<keyword evidence="6" id="KW-1185">Reference proteome</keyword>
<organism evidence="5 6">
    <name type="scientific">Neogobius melanostomus</name>
    <name type="common">round goby</name>
    <dbReference type="NCBI Taxonomy" id="47308"/>
    <lineage>
        <taxon>Eukaryota</taxon>
        <taxon>Metazoa</taxon>
        <taxon>Chordata</taxon>
        <taxon>Craniata</taxon>
        <taxon>Vertebrata</taxon>
        <taxon>Euteleostomi</taxon>
        <taxon>Actinopterygii</taxon>
        <taxon>Neopterygii</taxon>
        <taxon>Teleostei</taxon>
        <taxon>Neoteleostei</taxon>
        <taxon>Acanthomorphata</taxon>
        <taxon>Gobiaria</taxon>
        <taxon>Gobiiformes</taxon>
        <taxon>Gobioidei</taxon>
        <taxon>Gobiidae</taxon>
        <taxon>Benthophilinae</taxon>
        <taxon>Neogobiini</taxon>
        <taxon>Neogobius</taxon>
    </lineage>
</organism>
<dbReference type="InterPro" id="IPR016197">
    <property type="entry name" value="Chromo-like_dom_sf"/>
</dbReference>
<dbReference type="CDD" id="cd20453">
    <property type="entry name" value="Tudor_PHF20"/>
    <property type="match status" value="1"/>
</dbReference>
<evidence type="ECO:0000256" key="1">
    <source>
        <dbReference type="ARBA" id="ARBA00004123"/>
    </source>
</evidence>
<dbReference type="AlphaFoldDB" id="A0A8C6UMZ2"/>
<dbReference type="SUPFAM" id="SSF63748">
    <property type="entry name" value="Tudor/PWWP/MBT"/>
    <property type="match status" value="1"/>
</dbReference>
<evidence type="ECO:0000313" key="6">
    <source>
        <dbReference type="Proteomes" id="UP000694523"/>
    </source>
</evidence>
<dbReference type="InterPro" id="IPR004092">
    <property type="entry name" value="Mbt"/>
</dbReference>
<dbReference type="InterPro" id="IPR041297">
    <property type="entry name" value="Crb2_Tudor"/>
</dbReference>
<dbReference type="GO" id="GO:0071339">
    <property type="term" value="C:MLL1 complex"/>
    <property type="evidence" value="ECO:0007669"/>
    <property type="project" value="TreeGrafter"/>
</dbReference>
<name>A0A8C6UMZ2_9GOBI</name>
<evidence type="ECO:0000313" key="5">
    <source>
        <dbReference type="Ensembl" id="ENSNMLP00000035348.1"/>
    </source>
</evidence>
<dbReference type="Gene3D" id="2.30.30.140">
    <property type="match status" value="2"/>
</dbReference>
<dbReference type="InterPro" id="IPR043449">
    <property type="entry name" value="PHF20-like"/>
</dbReference>
<evidence type="ECO:0000256" key="3">
    <source>
        <dbReference type="ARBA" id="ARBA00023242"/>
    </source>
</evidence>
<keyword evidence="2" id="KW-0677">Repeat</keyword>
<dbReference type="SUPFAM" id="SSF54160">
    <property type="entry name" value="Chromo domain-like"/>
    <property type="match status" value="1"/>
</dbReference>
<reference evidence="5" key="1">
    <citation type="submission" date="2025-08" db="UniProtKB">
        <authorList>
            <consortium name="Ensembl"/>
        </authorList>
    </citation>
    <scope>IDENTIFICATION</scope>
</reference>
<protein>
    <submittedName>
        <fullName evidence="5">PHD finger protein 20, a</fullName>
    </submittedName>
</protein>
<dbReference type="Pfam" id="PF18115">
    <property type="entry name" value="Tudor_3"/>
    <property type="match status" value="1"/>
</dbReference>
<keyword evidence="3" id="KW-0539">Nucleus</keyword>
<evidence type="ECO:0000256" key="2">
    <source>
        <dbReference type="ARBA" id="ARBA00022737"/>
    </source>
</evidence>
<dbReference type="PANTHER" id="PTHR15856:SF27">
    <property type="entry name" value="PHD FINGER PROTEIN 20"/>
    <property type="match status" value="1"/>
</dbReference>
<evidence type="ECO:0000259" key="4">
    <source>
        <dbReference type="SMART" id="SM00333"/>
    </source>
</evidence>
<dbReference type="GO" id="GO:0006357">
    <property type="term" value="P:regulation of transcription by RNA polymerase II"/>
    <property type="evidence" value="ECO:0007669"/>
    <property type="project" value="TreeGrafter"/>
</dbReference>